<keyword evidence="3" id="KW-1185">Reference proteome</keyword>
<proteinExistence type="predicted"/>
<feature type="region of interest" description="Disordered" evidence="1">
    <location>
        <begin position="454"/>
        <end position="509"/>
    </location>
</feature>
<dbReference type="EMBL" id="JACGCI010000303">
    <property type="protein sequence ID" value="KAF6741020.1"/>
    <property type="molecule type" value="Genomic_DNA"/>
</dbReference>
<feature type="compositionally biased region" description="Polar residues" evidence="1">
    <location>
        <begin position="493"/>
        <end position="508"/>
    </location>
</feature>
<accession>A0A8H6LSG4</accession>
<evidence type="ECO:0000313" key="3">
    <source>
        <dbReference type="Proteomes" id="UP000521943"/>
    </source>
</evidence>
<evidence type="ECO:0000313" key="2">
    <source>
        <dbReference type="EMBL" id="KAF6741020.1"/>
    </source>
</evidence>
<sequence>MPMEVPAGGRKQLVEGELYYSPNSLIDGTLDLSRTPIDLSSNPFKPGSAKGCQIQYKDLVRPRRWSKAFGWISFVPVIPWYYESKPGNFIHTLSNPPPFLHFTDPTGKAHGYRLHAENDWDTFERQIHDAVFALRGRYQTPCILPFLPHKLGYTNMYSTPQALTKRINKGREWFLVWLGALSYLTACAQDPSDKLVHKGSRYPEWRSVLESAGLLPSWIDEMARSPVCDWRPQIRRAGCIIDLLNPVPGQPTVEWFVKHGVPVWYRWGPKEEDIAASNSDIARLRPPITRSRPPSSFSASSFIPDSPASPTPSPASPTPSPASPTPTPASLTPIQPPAVAPQAAPSTGGGVPARPAPSGAEWIAFFRAREEKHAHILQKETPEARQRRENRIRKPPTSSAAVFEWEVSQSDHTKYERVPVSARWRRDTLDSYGRHQKRYDPFFNEWDCCQLFGYDDPDDSDEESDCGSGPGPQPGMHLTTQSEFESIPHPVTSPASNSTPNALSTVDPTSEYEIPRPEFDPEILPDEVASTLTEVNIPPPPVVASYVEGDGPAEPFIPGSDPNATLYDDLQEVFGTYYGFQLPQPGGHDPSIEPHEGNKALFIRVLGFGEAIDDSTDWFKEEPTKNAHKFFDSLASRKLPCPGTWDLEDTCPSPVRLLPRFKTIKALKVGDEGKTDEHDRVERYYVFDNPEPTVAWKFAVTSASAALMTCRLIDFRTENDLAWYFAQRGIPFRTFFLEKSVPRYPLRPLSVHTIPVRKHDHVFTKHDYDSYLQLRTILLGQPHMQAALKRGGIIWRLAMSTLGLSRVTNAPSRWNAVHTVEVSGSKYVEDCLTTTELDLLCGAYHCVSEDGKQHSVKSWWPLARYYEKEECGENYGRWCGRRETWYSNRLSDIERAGSSPQPLTFTQWKSKQHGPRLIRSFHSFVERSSVELIEKHLLNT</sequence>
<comment type="caution">
    <text evidence="2">The sequence shown here is derived from an EMBL/GenBank/DDBJ whole genome shotgun (WGS) entry which is preliminary data.</text>
</comment>
<evidence type="ECO:0000256" key="1">
    <source>
        <dbReference type="SAM" id="MobiDB-lite"/>
    </source>
</evidence>
<protein>
    <submittedName>
        <fullName evidence="2">Uncharacterized protein</fullName>
    </submittedName>
</protein>
<dbReference type="OrthoDB" id="3270336at2759"/>
<reference evidence="2 3" key="1">
    <citation type="submission" date="2020-07" db="EMBL/GenBank/DDBJ databases">
        <title>Comparative genomics of pyrophilous fungi reveals a link between fire events and developmental genes.</title>
        <authorList>
            <consortium name="DOE Joint Genome Institute"/>
            <person name="Steindorff A.S."/>
            <person name="Carver A."/>
            <person name="Calhoun S."/>
            <person name="Stillman K."/>
            <person name="Liu H."/>
            <person name="Lipzen A."/>
            <person name="Pangilinan J."/>
            <person name="Labutti K."/>
            <person name="Bruns T.D."/>
            <person name="Grigoriev I.V."/>
        </authorList>
    </citation>
    <scope>NUCLEOTIDE SEQUENCE [LARGE SCALE GENOMIC DNA]</scope>
    <source>
        <strain evidence="2 3">CBS 144469</strain>
    </source>
</reference>
<feature type="compositionally biased region" description="Acidic residues" evidence="1">
    <location>
        <begin position="455"/>
        <end position="465"/>
    </location>
</feature>
<feature type="compositionally biased region" description="Low complexity" evidence="1">
    <location>
        <begin position="285"/>
        <end position="306"/>
    </location>
</feature>
<feature type="compositionally biased region" description="Pro residues" evidence="1">
    <location>
        <begin position="307"/>
        <end position="327"/>
    </location>
</feature>
<dbReference type="AlphaFoldDB" id="A0A8H6LSG4"/>
<feature type="region of interest" description="Disordered" evidence="1">
    <location>
        <begin position="285"/>
        <end position="357"/>
    </location>
</feature>
<organism evidence="2 3">
    <name type="scientific">Ephemerocybe angulata</name>
    <dbReference type="NCBI Taxonomy" id="980116"/>
    <lineage>
        <taxon>Eukaryota</taxon>
        <taxon>Fungi</taxon>
        <taxon>Dikarya</taxon>
        <taxon>Basidiomycota</taxon>
        <taxon>Agaricomycotina</taxon>
        <taxon>Agaricomycetes</taxon>
        <taxon>Agaricomycetidae</taxon>
        <taxon>Agaricales</taxon>
        <taxon>Agaricineae</taxon>
        <taxon>Psathyrellaceae</taxon>
        <taxon>Ephemerocybe</taxon>
    </lineage>
</organism>
<name>A0A8H6LSG4_9AGAR</name>
<gene>
    <name evidence="2" type="ORF">DFP72DRAFT_344018</name>
</gene>
<dbReference type="Proteomes" id="UP000521943">
    <property type="component" value="Unassembled WGS sequence"/>
</dbReference>